<dbReference type="EMBL" id="BAAATZ010000034">
    <property type="protein sequence ID" value="GAA2737474.1"/>
    <property type="molecule type" value="Genomic_DNA"/>
</dbReference>
<dbReference type="GO" id="GO:0008168">
    <property type="term" value="F:methyltransferase activity"/>
    <property type="evidence" value="ECO:0007669"/>
    <property type="project" value="UniProtKB-KW"/>
</dbReference>
<protein>
    <submittedName>
        <fullName evidence="2">SAM-dependent methyltransferase</fullName>
    </submittedName>
</protein>
<organism evidence="2 3">
    <name type="scientific">Actinocorallia aurantiaca</name>
    <dbReference type="NCBI Taxonomy" id="46204"/>
    <lineage>
        <taxon>Bacteria</taxon>
        <taxon>Bacillati</taxon>
        <taxon>Actinomycetota</taxon>
        <taxon>Actinomycetes</taxon>
        <taxon>Streptosporangiales</taxon>
        <taxon>Thermomonosporaceae</taxon>
        <taxon>Actinocorallia</taxon>
    </lineage>
</organism>
<evidence type="ECO:0000256" key="1">
    <source>
        <dbReference type="SAM" id="MobiDB-lite"/>
    </source>
</evidence>
<feature type="region of interest" description="Disordered" evidence="1">
    <location>
        <begin position="243"/>
        <end position="270"/>
    </location>
</feature>
<sequence length="270" mass="29449">MEFTDEDGLRMDLDTTRPHPARMWNYWLGGEENFPVDRQVGDQLSAAFPAIREVARQSRACLGRMVRHLVVEEGVRQFLDVGSGLPTRDNTHEVAQRSAPDCRVVYVDHDPMVLAHAHTLLAGRPEGRTAYVDCDVRNPARVIEAAKETLDFTRPIALILFGIMGNVIDDEEAAAIVRHLVDALPAGSLVAFNDGTGALDRAGREEGIRIAVEQGSSPYAARTPTEVARFLDGLELLEPGVVSTSQWRPEPSPSGPPAPVDATCALARKP</sequence>
<dbReference type="Gene3D" id="3.40.50.150">
    <property type="entry name" value="Vaccinia Virus protein VP39"/>
    <property type="match status" value="1"/>
</dbReference>
<keyword evidence="3" id="KW-1185">Reference proteome</keyword>
<comment type="caution">
    <text evidence="2">The sequence shown here is derived from an EMBL/GenBank/DDBJ whole genome shotgun (WGS) entry which is preliminary data.</text>
</comment>
<name>A0ABN3UR68_9ACTN</name>
<keyword evidence="2" id="KW-0808">Transferase</keyword>
<dbReference type="GO" id="GO:0032259">
    <property type="term" value="P:methylation"/>
    <property type="evidence" value="ECO:0007669"/>
    <property type="project" value="UniProtKB-KW"/>
</dbReference>
<dbReference type="InterPro" id="IPR029063">
    <property type="entry name" value="SAM-dependent_MTases_sf"/>
</dbReference>
<dbReference type="SUPFAM" id="SSF53335">
    <property type="entry name" value="S-adenosyl-L-methionine-dependent methyltransferases"/>
    <property type="match status" value="1"/>
</dbReference>
<dbReference type="Proteomes" id="UP001501842">
    <property type="component" value="Unassembled WGS sequence"/>
</dbReference>
<dbReference type="InterPro" id="IPR006764">
    <property type="entry name" value="SAM_dep_MeTrfase_SAV2177_type"/>
</dbReference>
<dbReference type="Pfam" id="PF04672">
    <property type="entry name" value="Methyltransf_19"/>
    <property type="match status" value="1"/>
</dbReference>
<dbReference type="PIRSF" id="PIRSF017393">
    <property type="entry name" value="MTase_SAV2177"/>
    <property type="match status" value="1"/>
</dbReference>
<dbReference type="RefSeq" id="WP_344457051.1">
    <property type="nucleotide sequence ID" value="NZ_BAAATZ010000034.1"/>
</dbReference>
<reference evidence="2 3" key="1">
    <citation type="journal article" date="2019" name="Int. J. Syst. Evol. Microbiol.">
        <title>The Global Catalogue of Microorganisms (GCM) 10K type strain sequencing project: providing services to taxonomists for standard genome sequencing and annotation.</title>
        <authorList>
            <consortium name="The Broad Institute Genomics Platform"/>
            <consortium name="The Broad Institute Genome Sequencing Center for Infectious Disease"/>
            <person name="Wu L."/>
            <person name="Ma J."/>
        </authorList>
    </citation>
    <scope>NUCLEOTIDE SEQUENCE [LARGE SCALE GENOMIC DNA]</scope>
    <source>
        <strain evidence="2 3">JCM 8201</strain>
    </source>
</reference>
<feature type="compositionally biased region" description="Pro residues" evidence="1">
    <location>
        <begin position="250"/>
        <end position="259"/>
    </location>
</feature>
<evidence type="ECO:0000313" key="3">
    <source>
        <dbReference type="Proteomes" id="UP001501842"/>
    </source>
</evidence>
<gene>
    <name evidence="2" type="ORF">GCM10010439_67740</name>
</gene>
<proteinExistence type="predicted"/>
<accession>A0ABN3UR68</accession>
<keyword evidence="2" id="KW-0489">Methyltransferase</keyword>
<evidence type="ECO:0000313" key="2">
    <source>
        <dbReference type="EMBL" id="GAA2737474.1"/>
    </source>
</evidence>